<comment type="subcellular location">
    <subcellularLocation>
        <location evidence="1">Cell membrane</location>
        <topology evidence="1">Single-pass membrane protein</topology>
    </subcellularLocation>
</comment>
<keyword evidence="4 6" id="KW-1133">Transmembrane helix</keyword>
<evidence type="ECO:0000313" key="8">
    <source>
        <dbReference type="EMBL" id="MBH0228951.1"/>
    </source>
</evidence>
<dbReference type="PANTHER" id="PTHR33885">
    <property type="entry name" value="PHAGE SHOCK PROTEIN C"/>
    <property type="match status" value="1"/>
</dbReference>
<comment type="caution">
    <text evidence="8">The sequence shown here is derived from an EMBL/GenBank/DDBJ whole genome shotgun (WGS) entry which is preliminary data.</text>
</comment>
<dbReference type="InterPro" id="IPR007168">
    <property type="entry name" value="Phageshock_PspC_N"/>
</dbReference>
<evidence type="ECO:0000313" key="9">
    <source>
        <dbReference type="Proteomes" id="UP000614490"/>
    </source>
</evidence>
<keyword evidence="5 6" id="KW-0472">Membrane</keyword>
<name>A0A931HT27_9BACI</name>
<accession>A0A931HT27</accession>
<dbReference type="RefSeq" id="WP_197315590.1">
    <property type="nucleotide sequence ID" value="NZ_JADZSC010000001.1"/>
</dbReference>
<keyword evidence="2" id="KW-1003">Cell membrane</keyword>
<keyword evidence="3 6" id="KW-0812">Transmembrane</keyword>
<dbReference type="AlphaFoldDB" id="A0A931HT27"/>
<organism evidence="8 9">
    <name type="scientific">Halobacillus yeomjeoni</name>
    <dbReference type="NCBI Taxonomy" id="311194"/>
    <lineage>
        <taxon>Bacteria</taxon>
        <taxon>Bacillati</taxon>
        <taxon>Bacillota</taxon>
        <taxon>Bacilli</taxon>
        <taxon>Bacillales</taxon>
        <taxon>Bacillaceae</taxon>
        <taxon>Halobacillus</taxon>
    </lineage>
</organism>
<evidence type="ECO:0000256" key="4">
    <source>
        <dbReference type="ARBA" id="ARBA00022989"/>
    </source>
</evidence>
<feature type="transmembrane region" description="Helical" evidence="6">
    <location>
        <begin position="30"/>
        <end position="57"/>
    </location>
</feature>
<evidence type="ECO:0000259" key="7">
    <source>
        <dbReference type="Pfam" id="PF04024"/>
    </source>
</evidence>
<evidence type="ECO:0000256" key="5">
    <source>
        <dbReference type="ARBA" id="ARBA00023136"/>
    </source>
</evidence>
<dbReference type="Pfam" id="PF04024">
    <property type="entry name" value="PspC"/>
    <property type="match status" value="1"/>
</dbReference>
<evidence type="ECO:0000256" key="6">
    <source>
        <dbReference type="SAM" id="Phobius"/>
    </source>
</evidence>
<evidence type="ECO:0000256" key="1">
    <source>
        <dbReference type="ARBA" id="ARBA00004162"/>
    </source>
</evidence>
<evidence type="ECO:0000256" key="3">
    <source>
        <dbReference type="ARBA" id="ARBA00022692"/>
    </source>
</evidence>
<dbReference type="GO" id="GO:0005886">
    <property type="term" value="C:plasma membrane"/>
    <property type="evidence" value="ECO:0007669"/>
    <property type="project" value="UniProtKB-SubCell"/>
</dbReference>
<proteinExistence type="predicted"/>
<dbReference type="PANTHER" id="PTHR33885:SF3">
    <property type="entry name" value="PHAGE SHOCK PROTEIN C"/>
    <property type="match status" value="1"/>
</dbReference>
<protein>
    <submittedName>
        <fullName evidence="8">PspC domain-containing protein</fullName>
    </submittedName>
</protein>
<reference evidence="8 9" key="1">
    <citation type="journal article" date="2005" name="Int. J. Syst. Evol. Microbiol.">
        <title>Halobacillus yeomjeoni sp. nov., isolated from a marine solar saltern in Korea.</title>
        <authorList>
            <person name="Yoon J.H."/>
            <person name="Kang S.J."/>
            <person name="Lee C.H."/>
            <person name="Oh H.W."/>
            <person name="Oh T.K."/>
        </authorList>
    </citation>
    <scope>NUCLEOTIDE SEQUENCE [LARGE SCALE GENOMIC DNA]</scope>
    <source>
        <strain evidence="8 9">KCTC 3957</strain>
    </source>
</reference>
<dbReference type="Proteomes" id="UP000614490">
    <property type="component" value="Unassembled WGS sequence"/>
</dbReference>
<keyword evidence="9" id="KW-1185">Reference proteome</keyword>
<gene>
    <name evidence="8" type="ORF">H0267_01885</name>
</gene>
<dbReference type="InterPro" id="IPR052027">
    <property type="entry name" value="PspC"/>
</dbReference>
<evidence type="ECO:0000256" key="2">
    <source>
        <dbReference type="ARBA" id="ARBA00022475"/>
    </source>
</evidence>
<dbReference type="EMBL" id="JADZSC010000001">
    <property type="protein sequence ID" value="MBH0228951.1"/>
    <property type="molecule type" value="Genomic_DNA"/>
</dbReference>
<sequence>MKKLTKSSTDKKWDGVLGGLSEYLNVDPTLIRLIFVILTIVSFGLGGVIAYVIAMFIMPEDQGESSN</sequence>
<feature type="domain" description="Phage shock protein PspC N-terminal" evidence="7">
    <location>
        <begin position="2"/>
        <end position="60"/>
    </location>
</feature>